<dbReference type="PANTHER" id="PTHR32089:SF112">
    <property type="entry name" value="LYSOZYME-LIKE PROTEIN-RELATED"/>
    <property type="match status" value="1"/>
</dbReference>
<dbReference type="Gene3D" id="1.10.287.950">
    <property type="entry name" value="Methyl-accepting chemotaxis protein"/>
    <property type="match status" value="1"/>
</dbReference>
<dbReference type="CDD" id="cd12912">
    <property type="entry name" value="PDC2_MCP_like"/>
    <property type="match status" value="1"/>
</dbReference>
<evidence type="ECO:0000259" key="5">
    <source>
        <dbReference type="PROSITE" id="PS50885"/>
    </source>
</evidence>
<dbReference type="Gene3D" id="3.30.450.20">
    <property type="entry name" value="PAS domain"/>
    <property type="match status" value="2"/>
</dbReference>
<dbReference type="PANTHER" id="PTHR32089">
    <property type="entry name" value="METHYL-ACCEPTING CHEMOTAXIS PROTEIN MCPB"/>
    <property type="match status" value="1"/>
</dbReference>
<evidence type="ECO:0000259" key="4">
    <source>
        <dbReference type="PROSITE" id="PS50111"/>
    </source>
</evidence>
<keyword evidence="1 3" id="KW-0807">Transducer</keyword>
<dbReference type="CDD" id="cd06225">
    <property type="entry name" value="HAMP"/>
    <property type="match status" value="1"/>
</dbReference>
<evidence type="ECO:0000256" key="2">
    <source>
        <dbReference type="ARBA" id="ARBA00029447"/>
    </source>
</evidence>
<evidence type="ECO:0000313" key="7">
    <source>
        <dbReference type="Proteomes" id="UP001451571"/>
    </source>
</evidence>
<organism evidence="6 7">
    <name type="scientific">Kineothrix sedimenti</name>
    <dbReference type="NCBI Taxonomy" id="3123317"/>
    <lineage>
        <taxon>Bacteria</taxon>
        <taxon>Bacillati</taxon>
        <taxon>Bacillota</taxon>
        <taxon>Clostridia</taxon>
        <taxon>Lachnospirales</taxon>
        <taxon>Lachnospiraceae</taxon>
        <taxon>Kineothrix</taxon>
    </lineage>
</organism>
<name>A0ABZ3EY08_9FIRM</name>
<dbReference type="PRINTS" id="PR00260">
    <property type="entry name" value="CHEMTRNSDUCR"/>
</dbReference>
<evidence type="ECO:0000256" key="3">
    <source>
        <dbReference type="PROSITE-ProRule" id="PRU00284"/>
    </source>
</evidence>
<feature type="domain" description="Methyl-accepting transducer" evidence="4">
    <location>
        <begin position="395"/>
        <end position="646"/>
    </location>
</feature>
<dbReference type="InterPro" id="IPR003660">
    <property type="entry name" value="HAMP_dom"/>
</dbReference>
<dbReference type="SUPFAM" id="SSF103190">
    <property type="entry name" value="Sensory domain-like"/>
    <property type="match status" value="1"/>
</dbReference>
<feature type="domain" description="HAMP" evidence="5">
    <location>
        <begin position="323"/>
        <end position="376"/>
    </location>
</feature>
<keyword evidence="7" id="KW-1185">Reference proteome</keyword>
<dbReference type="InterPro" id="IPR029151">
    <property type="entry name" value="Sensor-like_sf"/>
</dbReference>
<dbReference type="SUPFAM" id="SSF58104">
    <property type="entry name" value="Methyl-accepting chemotaxis protein (MCP) signaling domain"/>
    <property type="match status" value="1"/>
</dbReference>
<accession>A0ABZ3EY08</accession>
<dbReference type="InterPro" id="IPR004090">
    <property type="entry name" value="Chemotax_Me-accpt_rcpt"/>
</dbReference>
<comment type="similarity">
    <text evidence="2">Belongs to the methyl-accepting chemotaxis (MCP) protein family.</text>
</comment>
<dbReference type="RefSeq" id="WP_342757753.1">
    <property type="nucleotide sequence ID" value="NZ_CP146256.1"/>
</dbReference>
<sequence length="682" mass="74808">MKSIKTKMLITILPIIILSMIFLTFSSANASKKSILKQTGNLMSSELNGEITNISREIREVEMMADMISSTVSNTYQTTKLKEYEKVLGEIIYTNDLAMGSGIWFEPYQFDKAQKYVGPYIYKDGEQPAVTYDYSNAEYDYFSYEWYQNAVKSQGEPVFTEPYYDETLGVTMSSCTVPVKNQEGSFIGAITVDIELTTIQNLVNGIQVGERGKALLLGADGSYLSCPDSEKIMKQKIQEEENASLAELGSQILQQKEGSGSYTDGSETYQVYFKTLPELNWMLIIEIPESELNAPVQALTIQMAGISTGSIILCFAVVLYMVGRLSSNLKKVNHFAGILSKGDLTVNDLKIKGKDELKQMSDSLNEMFVNNKLIIGHIAQNSETLNGSSGNLTQAAGELTIQFNNIAGIMNKVNEDMMSSSAATEEVNASVEEVNSSANLLLDETGRSNELAAEIGKRATEVKMNSRNSYEKAADLTKVYENELAQSMSNAKIVESVSLLADVISEIADQINLLSLNASIEAARAGEQGRGFAVVAGEIGKLAGQTASAVNEIKETTGKIEDAFGLLIHTAKELLGFITETVSPDYEAFVHTAIQYESDAETIKDFSEKISEMSRGIEHVINEVSQAVQSIAYSTQSTSDNSSKIIESILVMEKTVTEVGDMSTEQNEISKQLYDVVNKFKL</sequence>
<reference evidence="6 7" key="1">
    <citation type="submission" date="2024-02" db="EMBL/GenBank/DDBJ databases">
        <title>Bacterial strain from lacustrine sediment.</title>
        <authorList>
            <person name="Petit C."/>
            <person name="Fadhlaoui K."/>
        </authorList>
    </citation>
    <scope>NUCLEOTIDE SEQUENCE [LARGE SCALE GENOMIC DNA]</scope>
    <source>
        <strain evidence="6 7">IPX-CK</strain>
    </source>
</reference>
<gene>
    <name evidence="6" type="ORF">V6984_22105</name>
</gene>
<evidence type="ECO:0000313" key="6">
    <source>
        <dbReference type="EMBL" id="XAH74159.1"/>
    </source>
</evidence>
<dbReference type="CDD" id="cd12913">
    <property type="entry name" value="PDC1_MCP_like"/>
    <property type="match status" value="1"/>
</dbReference>
<dbReference type="EMBL" id="CP146256">
    <property type="protein sequence ID" value="XAH74159.1"/>
    <property type="molecule type" value="Genomic_DNA"/>
</dbReference>
<dbReference type="SMART" id="SM00283">
    <property type="entry name" value="MA"/>
    <property type="match status" value="1"/>
</dbReference>
<dbReference type="PROSITE" id="PS50111">
    <property type="entry name" value="CHEMOTAXIS_TRANSDUC_2"/>
    <property type="match status" value="1"/>
</dbReference>
<protein>
    <submittedName>
        <fullName evidence="6">Methyl-accepting chemotaxis protein</fullName>
    </submittedName>
</protein>
<dbReference type="Proteomes" id="UP001451571">
    <property type="component" value="Chromosome"/>
</dbReference>
<dbReference type="PROSITE" id="PS50885">
    <property type="entry name" value="HAMP"/>
    <property type="match status" value="1"/>
</dbReference>
<dbReference type="InterPro" id="IPR004089">
    <property type="entry name" value="MCPsignal_dom"/>
</dbReference>
<evidence type="ECO:0000256" key="1">
    <source>
        <dbReference type="ARBA" id="ARBA00023224"/>
    </source>
</evidence>
<dbReference type="Pfam" id="PF22673">
    <property type="entry name" value="MCP-like_PDC_1"/>
    <property type="match status" value="1"/>
</dbReference>
<dbReference type="Pfam" id="PF00015">
    <property type="entry name" value="MCPsignal"/>
    <property type="match status" value="1"/>
</dbReference>
<proteinExistence type="inferred from homology"/>